<name>A0ABU2SJQ1_9ACTN</name>
<keyword evidence="2" id="KW-0732">Signal</keyword>
<dbReference type="InterPro" id="IPR037084">
    <property type="entry name" value="Transglut_prok_sf"/>
</dbReference>
<proteinExistence type="predicted"/>
<evidence type="ECO:0000256" key="1">
    <source>
        <dbReference type="SAM" id="MobiDB-lite"/>
    </source>
</evidence>
<feature type="chain" id="PRO_5047258400" evidence="2">
    <location>
        <begin position="34"/>
        <end position="422"/>
    </location>
</feature>
<dbReference type="PROSITE" id="PS51318">
    <property type="entry name" value="TAT"/>
    <property type="match status" value="1"/>
</dbReference>
<accession>A0ABU2SJQ1</accession>
<dbReference type="InterPro" id="IPR038765">
    <property type="entry name" value="Papain-like_cys_pep_sf"/>
</dbReference>
<comment type="caution">
    <text evidence="3">The sequence shown here is derived from an EMBL/GenBank/DDBJ whole genome shotgun (WGS) entry which is preliminary data.</text>
</comment>
<keyword evidence="4" id="KW-1185">Reference proteome</keyword>
<feature type="compositionally biased region" description="Basic and acidic residues" evidence="1">
    <location>
        <begin position="301"/>
        <end position="315"/>
    </location>
</feature>
<dbReference type="InterPro" id="IPR015107">
    <property type="entry name" value="Transglut_prok"/>
</dbReference>
<feature type="region of interest" description="Disordered" evidence="1">
    <location>
        <begin position="67"/>
        <end position="111"/>
    </location>
</feature>
<gene>
    <name evidence="3" type="ORF">RM609_04150</name>
</gene>
<dbReference type="InterPro" id="IPR006311">
    <property type="entry name" value="TAT_signal"/>
</dbReference>
<feature type="compositionally biased region" description="Pro residues" evidence="1">
    <location>
        <begin position="73"/>
        <end position="83"/>
    </location>
</feature>
<sequence>MFILMYKRRRFLTFATAGAVICTAGFIPSVSQAANSGDSEEKGSYAETHGLTADDVKNINALNESALALGQPGKPPGEWPPSAGPSSRTPGSTDDRETPPAEPLERMPDAYRAYGGRATTVINNYIRKWQQVYSHRGGKKQQMTEEQREKLSYGCVGVTWVNSGPYPMNKLAFAFFDENKYRNDLKNTSPRPDETQAEFQGRIAKDSFDEGKGFKRARDVASIMNKALESAHDEGTYIDNLKTGLTNSNDALLHDDSRSNFYSALRNTPSFKERDGGDYDPSKMKAVIYSKHFWSGQDQRGPSDRRKYGDPEAFRPDQGTGLVDMSKDRSIPRSPANSGESWVNFDYGWFGAQTEADADRTVWTHGDHYHAPNSGLGPMHVYESKFRNWSAGYADFDRGTYMITFIPKSWNTAPAKVQQGWP</sequence>
<dbReference type="EMBL" id="JAVRFI010000002">
    <property type="protein sequence ID" value="MDT0448295.1"/>
    <property type="molecule type" value="Genomic_DNA"/>
</dbReference>
<reference evidence="3" key="1">
    <citation type="submission" date="2024-05" db="EMBL/GenBank/DDBJ databases">
        <title>30 novel species of actinomycetes from the DSMZ collection.</title>
        <authorList>
            <person name="Nouioui I."/>
        </authorList>
    </citation>
    <scope>NUCLEOTIDE SEQUENCE</scope>
    <source>
        <strain evidence="3">DSM 40473</strain>
    </source>
</reference>
<evidence type="ECO:0000256" key="2">
    <source>
        <dbReference type="SAM" id="SignalP"/>
    </source>
</evidence>
<organism evidence="3 4">
    <name type="scientific">Streptomyces hesseae</name>
    <dbReference type="NCBI Taxonomy" id="3075519"/>
    <lineage>
        <taxon>Bacteria</taxon>
        <taxon>Bacillati</taxon>
        <taxon>Actinomycetota</taxon>
        <taxon>Actinomycetes</taxon>
        <taxon>Kitasatosporales</taxon>
        <taxon>Streptomycetaceae</taxon>
        <taxon>Streptomyces</taxon>
    </lineage>
</organism>
<feature type="signal peptide" evidence="2">
    <location>
        <begin position="1"/>
        <end position="33"/>
    </location>
</feature>
<dbReference type="Pfam" id="PF09017">
    <property type="entry name" value="Transglut_prok"/>
    <property type="match status" value="1"/>
</dbReference>
<feature type="region of interest" description="Disordered" evidence="1">
    <location>
        <begin position="295"/>
        <end position="338"/>
    </location>
</feature>
<protein>
    <submittedName>
        <fullName evidence="3">Protein-glutamine gamma-glutamyltransferase</fullName>
    </submittedName>
</protein>
<dbReference type="Proteomes" id="UP001180531">
    <property type="component" value="Unassembled WGS sequence"/>
</dbReference>
<dbReference type="SUPFAM" id="SSF54001">
    <property type="entry name" value="Cysteine proteinases"/>
    <property type="match status" value="1"/>
</dbReference>
<evidence type="ECO:0000313" key="3">
    <source>
        <dbReference type="EMBL" id="MDT0448295.1"/>
    </source>
</evidence>
<dbReference type="PIRSF" id="PIRSF037210">
    <property type="entry name" value="Transglut_prok"/>
    <property type="match status" value="1"/>
</dbReference>
<evidence type="ECO:0000313" key="4">
    <source>
        <dbReference type="Proteomes" id="UP001180531"/>
    </source>
</evidence>
<feature type="compositionally biased region" description="Basic and acidic residues" evidence="1">
    <location>
        <begin position="93"/>
        <end position="109"/>
    </location>
</feature>
<dbReference type="Gene3D" id="3.90.1360.10">
    <property type="entry name" value="Protein-glutamine gamma-glutamyltransferase"/>
    <property type="match status" value="1"/>
</dbReference>